<evidence type="ECO:0000313" key="2">
    <source>
        <dbReference type="Proteomes" id="UP000287171"/>
    </source>
</evidence>
<keyword evidence="2" id="KW-1185">Reference proteome</keyword>
<comment type="caution">
    <text evidence="1">The sequence shown here is derived from an EMBL/GenBank/DDBJ whole genome shotgun (WGS) entry which is preliminary data.</text>
</comment>
<dbReference type="Proteomes" id="UP000287171">
    <property type="component" value="Unassembled WGS sequence"/>
</dbReference>
<evidence type="ECO:0000313" key="1">
    <source>
        <dbReference type="EMBL" id="GCE31528.1"/>
    </source>
</evidence>
<accession>A0A402BJK0</accession>
<dbReference type="AlphaFoldDB" id="A0A402BJK0"/>
<reference evidence="2" key="1">
    <citation type="submission" date="2018-12" db="EMBL/GenBank/DDBJ databases">
        <title>Tengunoibacter tsumagoiensis gen. nov., sp. nov., Dictyobacter kobayashii sp. nov., D. alpinus sp. nov., and D. joshuensis sp. nov. and description of Dictyobacteraceae fam. nov. within the order Ktedonobacterales isolated from Tengu-no-mugimeshi.</title>
        <authorList>
            <person name="Wang C.M."/>
            <person name="Zheng Y."/>
            <person name="Sakai Y."/>
            <person name="Toyoda A."/>
            <person name="Minakuchi Y."/>
            <person name="Abe K."/>
            <person name="Yokota A."/>
            <person name="Yabe S."/>
        </authorList>
    </citation>
    <scope>NUCLEOTIDE SEQUENCE [LARGE SCALE GENOMIC DNA]</scope>
    <source>
        <strain evidence="2">Uno16</strain>
    </source>
</reference>
<protein>
    <submittedName>
        <fullName evidence="1">Uncharacterized protein</fullName>
    </submittedName>
</protein>
<dbReference type="RefSeq" id="WP_126631486.1">
    <property type="nucleotide sequence ID" value="NZ_BIFT01000002.1"/>
</dbReference>
<dbReference type="EMBL" id="BIFT01000002">
    <property type="protein sequence ID" value="GCE31528.1"/>
    <property type="molecule type" value="Genomic_DNA"/>
</dbReference>
<organism evidence="1 2">
    <name type="scientific">Dictyobacter alpinus</name>
    <dbReference type="NCBI Taxonomy" id="2014873"/>
    <lineage>
        <taxon>Bacteria</taxon>
        <taxon>Bacillati</taxon>
        <taxon>Chloroflexota</taxon>
        <taxon>Ktedonobacteria</taxon>
        <taxon>Ktedonobacterales</taxon>
        <taxon>Dictyobacteraceae</taxon>
        <taxon>Dictyobacter</taxon>
    </lineage>
</organism>
<gene>
    <name evidence="1" type="ORF">KDA_70120</name>
</gene>
<sequence length="87" mass="9718">MPALLRSRSFVVHVWPSVDSDQVEPSITDDVNSLSSVNAVRQVMDKYGVDYADAVCATVNDGYSAGEWFFQARCNRGQIAYRQPEVM</sequence>
<name>A0A402BJK0_9CHLR</name>
<proteinExistence type="predicted"/>